<dbReference type="AlphaFoldDB" id="A0A7W7HFG6"/>
<dbReference type="EMBL" id="BOMP01000098">
    <property type="protein sequence ID" value="GIE42750.1"/>
    <property type="molecule type" value="Genomic_DNA"/>
</dbReference>
<accession>A0A7W7HFG6</accession>
<dbReference type="Proteomes" id="UP000631312">
    <property type="component" value="Unassembled WGS sequence"/>
</dbReference>
<reference evidence="1 4" key="2">
    <citation type="submission" date="2021-01" db="EMBL/GenBank/DDBJ databases">
        <title>Whole genome shotgun sequence of Actinoplanes lobatus NBRC 12513.</title>
        <authorList>
            <person name="Komaki H."/>
            <person name="Tamura T."/>
        </authorList>
    </citation>
    <scope>NUCLEOTIDE SEQUENCE [LARGE SCALE GENOMIC DNA]</scope>
    <source>
        <strain evidence="1 4">NBRC 12513</strain>
    </source>
</reference>
<proteinExistence type="predicted"/>
<organism evidence="2 3">
    <name type="scientific">Actinoplanes lobatus</name>
    <dbReference type="NCBI Taxonomy" id="113568"/>
    <lineage>
        <taxon>Bacteria</taxon>
        <taxon>Bacillati</taxon>
        <taxon>Actinomycetota</taxon>
        <taxon>Actinomycetes</taxon>
        <taxon>Micromonosporales</taxon>
        <taxon>Micromonosporaceae</taxon>
        <taxon>Actinoplanes</taxon>
    </lineage>
</organism>
<gene>
    <name evidence="1" type="ORF">Alo02nite_56480</name>
    <name evidence="2" type="ORF">BJ964_003313</name>
</gene>
<sequence>MTAQATDALVDAIEASYGLPVPTPREFAARIEKQLAARGYGIAQRSRCAEHGKVLPHFRCEESDRWLDEHGFPPGDGSRQ</sequence>
<name>A0A7W7HFG6_9ACTN</name>
<keyword evidence="4" id="KW-1185">Reference proteome</keyword>
<evidence type="ECO:0000313" key="3">
    <source>
        <dbReference type="Proteomes" id="UP000590511"/>
    </source>
</evidence>
<dbReference type="Proteomes" id="UP000590511">
    <property type="component" value="Unassembled WGS sequence"/>
</dbReference>
<reference evidence="2 3" key="1">
    <citation type="submission" date="2020-08" db="EMBL/GenBank/DDBJ databases">
        <title>Sequencing the genomes of 1000 actinobacteria strains.</title>
        <authorList>
            <person name="Klenk H.-P."/>
        </authorList>
    </citation>
    <scope>NUCLEOTIDE SEQUENCE [LARGE SCALE GENOMIC DNA]</scope>
    <source>
        <strain evidence="2 3">DSM 43150</strain>
    </source>
</reference>
<dbReference type="RefSeq" id="WP_188121519.1">
    <property type="nucleotide sequence ID" value="NZ_BOMP01000098.1"/>
</dbReference>
<comment type="caution">
    <text evidence="2">The sequence shown here is derived from an EMBL/GenBank/DDBJ whole genome shotgun (WGS) entry which is preliminary data.</text>
</comment>
<evidence type="ECO:0000313" key="2">
    <source>
        <dbReference type="EMBL" id="MBB4749152.1"/>
    </source>
</evidence>
<evidence type="ECO:0000313" key="1">
    <source>
        <dbReference type="EMBL" id="GIE42750.1"/>
    </source>
</evidence>
<dbReference type="EMBL" id="JACHNC010000001">
    <property type="protein sequence ID" value="MBB4749152.1"/>
    <property type="molecule type" value="Genomic_DNA"/>
</dbReference>
<protein>
    <submittedName>
        <fullName evidence="2">Uncharacterized protein</fullName>
    </submittedName>
</protein>
<evidence type="ECO:0000313" key="4">
    <source>
        <dbReference type="Proteomes" id="UP000631312"/>
    </source>
</evidence>